<organism evidence="7">
    <name type="scientific">marine metagenome</name>
    <dbReference type="NCBI Taxonomy" id="408172"/>
    <lineage>
        <taxon>unclassified sequences</taxon>
        <taxon>metagenomes</taxon>
        <taxon>ecological metagenomes</taxon>
    </lineage>
</organism>
<dbReference type="PIRSF" id="PIRSF038471">
    <property type="entry name" value="MreC"/>
    <property type="match status" value="1"/>
</dbReference>
<dbReference type="InterPro" id="IPR042177">
    <property type="entry name" value="Cell/Rod_1"/>
</dbReference>
<evidence type="ECO:0000313" key="7">
    <source>
        <dbReference type="EMBL" id="SVA87509.1"/>
    </source>
</evidence>
<evidence type="ECO:0000256" key="2">
    <source>
        <dbReference type="ARBA" id="ARBA00013855"/>
    </source>
</evidence>
<dbReference type="GO" id="GO:0005886">
    <property type="term" value="C:plasma membrane"/>
    <property type="evidence" value="ECO:0007669"/>
    <property type="project" value="TreeGrafter"/>
</dbReference>
<dbReference type="PANTHER" id="PTHR34138:SF1">
    <property type="entry name" value="CELL SHAPE-DETERMINING PROTEIN MREC"/>
    <property type="match status" value="1"/>
</dbReference>
<keyword evidence="5" id="KW-0472">Membrane</keyword>
<feature type="transmembrane region" description="Helical" evidence="5">
    <location>
        <begin position="25"/>
        <end position="43"/>
    </location>
</feature>
<keyword evidence="5" id="KW-0812">Transmembrane</keyword>
<dbReference type="InterPro" id="IPR042175">
    <property type="entry name" value="Cell/Rod_MreC_2"/>
</dbReference>
<dbReference type="PANTHER" id="PTHR34138">
    <property type="entry name" value="CELL SHAPE-DETERMINING PROTEIN MREC"/>
    <property type="match status" value="1"/>
</dbReference>
<proteinExistence type="inferred from homology"/>
<dbReference type="Gene3D" id="2.40.10.340">
    <property type="entry name" value="Rod shape-determining protein MreC, domain 1"/>
    <property type="match status" value="1"/>
</dbReference>
<evidence type="ECO:0000259" key="6">
    <source>
        <dbReference type="Pfam" id="PF04085"/>
    </source>
</evidence>
<evidence type="ECO:0000256" key="1">
    <source>
        <dbReference type="ARBA" id="ARBA00009369"/>
    </source>
</evidence>
<keyword evidence="5" id="KW-1133">Transmembrane helix</keyword>
<keyword evidence="3" id="KW-0133">Cell shape</keyword>
<dbReference type="GO" id="GO:0008360">
    <property type="term" value="P:regulation of cell shape"/>
    <property type="evidence" value="ECO:0007669"/>
    <property type="project" value="UniProtKB-KW"/>
</dbReference>
<feature type="domain" description="Rod shape-determining protein MreC beta-barrel core" evidence="6">
    <location>
        <begin position="136"/>
        <end position="274"/>
    </location>
</feature>
<gene>
    <name evidence="7" type="ORF">METZ01_LOCUS140363</name>
</gene>
<dbReference type="Pfam" id="PF04085">
    <property type="entry name" value="MreC"/>
    <property type="match status" value="1"/>
</dbReference>
<name>A0A381ZE72_9ZZZZ</name>
<accession>A0A381ZE72</accession>
<dbReference type="AlphaFoldDB" id="A0A381ZE72"/>
<evidence type="ECO:0000256" key="4">
    <source>
        <dbReference type="ARBA" id="ARBA00032089"/>
    </source>
</evidence>
<reference evidence="7" key="1">
    <citation type="submission" date="2018-05" db="EMBL/GenBank/DDBJ databases">
        <authorList>
            <person name="Lanie J.A."/>
            <person name="Ng W.-L."/>
            <person name="Kazmierczak K.M."/>
            <person name="Andrzejewski T.M."/>
            <person name="Davidsen T.M."/>
            <person name="Wayne K.J."/>
            <person name="Tettelin H."/>
            <person name="Glass J.I."/>
            <person name="Rusch D."/>
            <person name="Podicherti R."/>
            <person name="Tsui H.-C.T."/>
            <person name="Winkler M.E."/>
        </authorList>
    </citation>
    <scope>NUCLEOTIDE SEQUENCE</scope>
</reference>
<dbReference type="InterPro" id="IPR055342">
    <property type="entry name" value="MreC_beta-barrel_core"/>
</dbReference>
<evidence type="ECO:0000256" key="3">
    <source>
        <dbReference type="ARBA" id="ARBA00022960"/>
    </source>
</evidence>
<sequence length="282" mass="31641">METNREDVGIAIRSAFLRKGTQQRFSLFALVVLSILFLIFEKIDAKPINYFRSFVKDLVYRSSLIVSLPSKSINTTFRLTKDHIDLYKNYNQLKKDNDQLRNKISESDYLILENTQLRKLIDEQVESSSNLVSSRVMLDKQSPYLNSFVIKSGANHKIKNGMAALDGPNFIGRIVDVNFFSSRVLLVSDLNSKIPVVIEPSGNHAILSGHGERELTLEYLPENHTVKDGDKIYTSGKGAIFSPGIPVGITKVKDGKIAVSLFSDLSQITFVNIILEDLDGKK</sequence>
<evidence type="ECO:0000256" key="5">
    <source>
        <dbReference type="SAM" id="Phobius"/>
    </source>
</evidence>
<comment type="similarity">
    <text evidence="1">Belongs to the MreC family.</text>
</comment>
<protein>
    <recommendedName>
        <fullName evidence="2">Cell shape-determining protein MreC</fullName>
    </recommendedName>
    <alternativeName>
        <fullName evidence="4">Cell shape protein MreC</fullName>
    </alternativeName>
</protein>
<dbReference type="InterPro" id="IPR007221">
    <property type="entry name" value="MreC"/>
</dbReference>
<dbReference type="Gene3D" id="2.40.10.350">
    <property type="entry name" value="Rod shape-determining protein MreC, domain 2"/>
    <property type="match status" value="1"/>
</dbReference>
<dbReference type="EMBL" id="UINC01020962">
    <property type="protein sequence ID" value="SVA87509.1"/>
    <property type="molecule type" value="Genomic_DNA"/>
</dbReference>